<dbReference type="EMBL" id="JBHSAQ010000010">
    <property type="protein sequence ID" value="MFC3958996.1"/>
    <property type="molecule type" value="Genomic_DNA"/>
</dbReference>
<sequence length="246" mass="25825">MNRRNYLGTAGAASLAALAGCTSLLGMDEHEASPIGVDPDARSETGYPQRRVNDLVIDESVDLVLWSESVSVTNYVVEHEKSVSIGPLVDQRAAVFVTLSTPKVEVLGRQLNPVEDMETARLVGMIAENYGGLGSPSHVEDTELSVLDQQVVTSMYRTTATFGGNQEIEVNLHVTEAIDAGDDLAVGIGVYPRQLADRERPNVESLVAAIDPSVDVEGDGDDASASAEGGSSGAGGEDQNGLGIDL</sequence>
<dbReference type="Proteomes" id="UP001595846">
    <property type="component" value="Unassembled WGS sequence"/>
</dbReference>
<gene>
    <name evidence="2" type="ORF">ACFOUR_11540</name>
</gene>
<dbReference type="InterPro" id="IPR045396">
    <property type="entry name" value="DUF6517"/>
</dbReference>
<dbReference type="Pfam" id="PF20127">
    <property type="entry name" value="DUF6517"/>
    <property type="match status" value="1"/>
</dbReference>
<feature type="region of interest" description="Disordered" evidence="1">
    <location>
        <begin position="211"/>
        <end position="246"/>
    </location>
</feature>
<proteinExistence type="predicted"/>
<protein>
    <submittedName>
        <fullName evidence="2">DUF6517 family protein</fullName>
    </submittedName>
</protein>
<dbReference type="AlphaFoldDB" id="A0ABD5NPQ4"/>
<dbReference type="GeneID" id="73902738"/>
<accession>A0ABD5NPQ4</accession>
<keyword evidence="3" id="KW-1185">Reference proteome</keyword>
<name>A0ABD5NPQ4_9EURY</name>
<organism evidence="2 3">
    <name type="scientific">Halovivax cerinus</name>
    <dbReference type="NCBI Taxonomy" id="1487865"/>
    <lineage>
        <taxon>Archaea</taxon>
        <taxon>Methanobacteriati</taxon>
        <taxon>Methanobacteriota</taxon>
        <taxon>Stenosarchaea group</taxon>
        <taxon>Halobacteria</taxon>
        <taxon>Halobacteriales</taxon>
        <taxon>Natrialbaceae</taxon>
        <taxon>Halovivax</taxon>
    </lineage>
</organism>
<dbReference type="PROSITE" id="PS51257">
    <property type="entry name" value="PROKAR_LIPOPROTEIN"/>
    <property type="match status" value="1"/>
</dbReference>
<dbReference type="RefSeq" id="WP_256533607.1">
    <property type="nucleotide sequence ID" value="NZ_CP101824.1"/>
</dbReference>
<comment type="caution">
    <text evidence="2">The sequence shown here is derived from an EMBL/GenBank/DDBJ whole genome shotgun (WGS) entry which is preliminary data.</text>
</comment>
<reference evidence="2 3" key="1">
    <citation type="journal article" date="2019" name="Int. J. Syst. Evol. Microbiol.">
        <title>The Global Catalogue of Microorganisms (GCM) 10K type strain sequencing project: providing services to taxonomists for standard genome sequencing and annotation.</title>
        <authorList>
            <consortium name="The Broad Institute Genomics Platform"/>
            <consortium name="The Broad Institute Genome Sequencing Center for Infectious Disease"/>
            <person name="Wu L."/>
            <person name="Ma J."/>
        </authorList>
    </citation>
    <scope>NUCLEOTIDE SEQUENCE [LARGE SCALE GENOMIC DNA]</scope>
    <source>
        <strain evidence="2 3">IBRC-M 10256</strain>
    </source>
</reference>
<evidence type="ECO:0000313" key="2">
    <source>
        <dbReference type="EMBL" id="MFC3958996.1"/>
    </source>
</evidence>
<evidence type="ECO:0000313" key="3">
    <source>
        <dbReference type="Proteomes" id="UP001595846"/>
    </source>
</evidence>
<evidence type="ECO:0000256" key="1">
    <source>
        <dbReference type="SAM" id="MobiDB-lite"/>
    </source>
</evidence>